<name>A0A5C3QY29_9AGAR</name>
<dbReference type="CDD" id="cd16652">
    <property type="entry name" value="dRING_Rmd5p-like"/>
    <property type="match status" value="1"/>
</dbReference>
<dbReference type="GO" id="GO:0008270">
    <property type="term" value="F:zinc ion binding"/>
    <property type="evidence" value="ECO:0007669"/>
    <property type="project" value="UniProtKB-KW"/>
</dbReference>
<reference evidence="12 13" key="1">
    <citation type="journal article" date="2019" name="Nat. Ecol. Evol.">
        <title>Megaphylogeny resolves global patterns of mushroom evolution.</title>
        <authorList>
            <person name="Varga T."/>
            <person name="Krizsan K."/>
            <person name="Foldi C."/>
            <person name="Dima B."/>
            <person name="Sanchez-Garcia M."/>
            <person name="Sanchez-Ramirez S."/>
            <person name="Szollosi G.J."/>
            <person name="Szarkandi J.G."/>
            <person name="Papp V."/>
            <person name="Albert L."/>
            <person name="Andreopoulos W."/>
            <person name="Angelini C."/>
            <person name="Antonin V."/>
            <person name="Barry K.W."/>
            <person name="Bougher N.L."/>
            <person name="Buchanan P."/>
            <person name="Buyck B."/>
            <person name="Bense V."/>
            <person name="Catcheside P."/>
            <person name="Chovatia M."/>
            <person name="Cooper J."/>
            <person name="Damon W."/>
            <person name="Desjardin D."/>
            <person name="Finy P."/>
            <person name="Geml J."/>
            <person name="Haridas S."/>
            <person name="Hughes K."/>
            <person name="Justo A."/>
            <person name="Karasinski D."/>
            <person name="Kautmanova I."/>
            <person name="Kiss B."/>
            <person name="Kocsube S."/>
            <person name="Kotiranta H."/>
            <person name="LaButti K.M."/>
            <person name="Lechner B.E."/>
            <person name="Liimatainen K."/>
            <person name="Lipzen A."/>
            <person name="Lukacs Z."/>
            <person name="Mihaltcheva S."/>
            <person name="Morgado L.N."/>
            <person name="Niskanen T."/>
            <person name="Noordeloos M.E."/>
            <person name="Ohm R.A."/>
            <person name="Ortiz-Santana B."/>
            <person name="Ovrebo C."/>
            <person name="Racz N."/>
            <person name="Riley R."/>
            <person name="Savchenko A."/>
            <person name="Shiryaev A."/>
            <person name="Soop K."/>
            <person name="Spirin V."/>
            <person name="Szebenyi C."/>
            <person name="Tomsovsky M."/>
            <person name="Tulloss R.E."/>
            <person name="Uehling J."/>
            <person name="Grigoriev I.V."/>
            <person name="Vagvolgyi C."/>
            <person name="Papp T."/>
            <person name="Martin F.M."/>
            <person name="Miettinen O."/>
            <person name="Hibbett D.S."/>
            <person name="Nagy L.G."/>
        </authorList>
    </citation>
    <scope>NUCLEOTIDE SEQUENCE [LARGE SCALE GENOMIC DNA]</scope>
    <source>
        <strain evidence="12 13">CBS 309.79</strain>
    </source>
</reference>
<dbReference type="InterPro" id="IPR037683">
    <property type="entry name" value="Rmd5_dRing"/>
</dbReference>
<dbReference type="OrthoDB" id="1933281at2759"/>
<feature type="zinc finger region" description="RING-Gid-type" evidence="9">
    <location>
        <begin position="376"/>
        <end position="418"/>
    </location>
</feature>
<dbReference type="PANTHER" id="PTHR12170">
    <property type="entry name" value="MACROPHAGE ERYTHROBLAST ATTACHER-RELATED"/>
    <property type="match status" value="1"/>
</dbReference>
<dbReference type="STRING" id="1884261.A0A5C3QY29"/>
<dbReference type="InterPro" id="IPR045098">
    <property type="entry name" value="Fyv10_fam"/>
</dbReference>
<gene>
    <name evidence="12" type="ORF">BDV98DRAFT_578516</name>
</gene>
<accession>A0A5C3QY29</accession>
<evidence type="ECO:0000313" key="13">
    <source>
        <dbReference type="Proteomes" id="UP000305067"/>
    </source>
</evidence>
<comment type="similarity">
    <text evidence="6">Belongs to the RMD5/GID2 family.</text>
</comment>
<dbReference type="InterPro" id="IPR024964">
    <property type="entry name" value="CTLH/CRA"/>
</dbReference>
<dbReference type="GO" id="GO:0034657">
    <property type="term" value="C:GID complex"/>
    <property type="evidence" value="ECO:0007669"/>
    <property type="project" value="TreeGrafter"/>
</dbReference>
<dbReference type="Proteomes" id="UP000305067">
    <property type="component" value="Unassembled WGS sequence"/>
</dbReference>
<evidence type="ECO:0000313" key="12">
    <source>
        <dbReference type="EMBL" id="TFL06933.1"/>
    </source>
</evidence>
<dbReference type="Gene3D" id="3.30.40.10">
    <property type="entry name" value="Zinc/RING finger domain, C3HC4 (zinc finger)"/>
    <property type="match status" value="1"/>
</dbReference>
<evidence type="ECO:0000256" key="7">
    <source>
        <dbReference type="ARBA" id="ARBA00075398"/>
    </source>
</evidence>
<comment type="subcellular location">
    <subcellularLocation>
        <location evidence="1">Cytoplasm</location>
    </subcellularLocation>
</comment>
<evidence type="ECO:0000256" key="5">
    <source>
        <dbReference type="ARBA" id="ARBA00022833"/>
    </source>
</evidence>
<dbReference type="PANTHER" id="PTHR12170:SF3">
    <property type="entry name" value="GH10162P"/>
    <property type="match status" value="1"/>
</dbReference>
<evidence type="ECO:0000259" key="11">
    <source>
        <dbReference type="PROSITE" id="PS51867"/>
    </source>
</evidence>
<evidence type="ECO:0000256" key="4">
    <source>
        <dbReference type="ARBA" id="ARBA00022771"/>
    </source>
</evidence>
<dbReference type="GO" id="GO:0005737">
    <property type="term" value="C:cytoplasm"/>
    <property type="evidence" value="ECO:0007669"/>
    <property type="project" value="UniProtKB-SubCell"/>
</dbReference>
<dbReference type="EMBL" id="ML178814">
    <property type="protein sequence ID" value="TFL06933.1"/>
    <property type="molecule type" value="Genomic_DNA"/>
</dbReference>
<keyword evidence="13" id="KW-1185">Reference proteome</keyword>
<evidence type="ECO:0000256" key="6">
    <source>
        <dbReference type="ARBA" id="ARBA00061136"/>
    </source>
</evidence>
<dbReference type="InterPro" id="IPR013083">
    <property type="entry name" value="Znf_RING/FYVE/PHD"/>
</dbReference>
<dbReference type="SUPFAM" id="SSF57850">
    <property type="entry name" value="RING/U-box"/>
    <property type="match status" value="1"/>
</dbReference>
<dbReference type="GO" id="GO:0061630">
    <property type="term" value="F:ubiquitin protein ligase activity"/>
    <property type="evidence" value="ECO:0007669"/>
    <property type="project" value="InterPro"/>
</dbReference>
<keyword evidence="4 9" id="KW-0863">Zinc-finger</keyword>
<keyword evidence="3" id="KW-0479">Metal-binding</keyword>
<evidence type="ECO:0000256" key="1">
    <source>
        <dbReference type="ARBA" id="ARBA00004496"/>
    </source>
</evidence>
<evidence type="ECO:0000256" key="9">
    <source>
        <dbReference type="PROSITE-ProRule" id="PRU01215"/>
    </source>
</evidence>
<evidence type="ECO:0000256" key="3">
    <source>
        <dbReference type="ARBA" id="ARBA00022723"/>
    </source>
</evidence>
<sequence length="432" mass="47092">MDTLVKELSKLEKLTSSEKSKSPPINDSLDALIASLQTSRAALQSGSVPTEAVWAQIGPEVERRKKDVEDRQKEIYSCLSRIGKGLDKRFPTAVPTFEPLQASPPEFSSAAAAAASGTKKTEGLFSTPSSRKAVEQTIATHLLRTGQFETAEIFLQESAAEIPPELKASFVELHSIMHALQNNDVGPALAYVLLITRNNTMLTPCYASWCSTHRPFLITRSSSIEFHLHRFHFIHLLTSPTSSSSPGAHAAAAAEAMAYLSTHLTPFYATHSTAFRELTTAPIYRARLASSPYAHLLAPEIRVQLQEEFSREYCAALGMGRESPLRVVADIGGGGALNRIEKGRKVMLGRGWSQVDELPIEIPLPPQNRYHSIFACPVSKEQTTDANPPMMLACGHVVAKDSLTKLSKPGGRVKCPYCPVEGQVTSALKLVF</sequence>
<dbReference type="Pfam" id="PF10607">
    <property type="entry name" value="CTLH"/>
    <property type="match status" value="1"/>
</dbReference>
<feature type="domain" description="CTLH" evidence="10">
    <location>
        <begin position="208"/>
        <end position="244"/>
    </location>
</feature>
<keyword evidence="2" id="KW-0963">Cytoplasm</keyword>
<dbReference type="GO" id="GO:0005634">
    <property type="term" value="C:nucleus"/>
    <property type="evidence" value="ECO:0007669"/>
    <property type="project" value="TreeGrafter"/>
</dbReference>
<evidence type="ECO:0000259" key="10">
    <source>
        <dbReference type="PROSITE" id="PS50897"/>
    </source>
</evidence>
<dbReference type="PROSITE" id="PS50897">
    <property type="entry name" value="CTLH"/>
    <property type="match status" value="1"/>
</dbReference>
<protein>
    <recommendedName>
        <fullName evidence="8">GID complex catalytic subunit 2</fullName>
    </recommendedName>
    <alternativeName>
        <fullName evidence="7">Glucose-induced degradation protein 2</fullName>
    </alternativeName>
</protein>
<evidence type="ECO:0000256" key="8">
    <source>
        <dbReference type="ARBA" id="ARBA00080744"/>
    </source>
</evidence>
<dbReference type="Pfam" id="PF13445">
    <property type="entry name" value="zf-RING_UBOX"/>
    <property type="match status" value="1"/>
</dbReference>
<organism evidence="12 13">
    <name type="scientific">Pterulicium gracile</name>
    <dbReference type="NCBI Taxonomy" id="1884261"/>
    <lineage>
        <taxon>Eukaryota</taxon>
        <taxon>Fungi</taxon>
        <taxon>Dikarya</taxon>
        <taxon>Basidiomycota</taxon>
        <taxon>Agaricomycotina</taxon>
        <taxon>Agaricomycetes</taxon>
        <taxon>Agaricomycetidae</taxon>
        <taxon>Agaricales</taxon>
        <taxon>Pleurotineae</taxon>
        <taxon>Pterulaceae</taxon>
        <taxon>Pterulicium</taxon>
    </lineage>
</organism>
<keyword evidence="5" id="KW-0862">Zinc</keyword>
<dbReference type="FunFam" id="3.30.40.10:FF:000143">
    <property type="entry name" value="Regulator of gluconeogenesis Rmd5"/>
    <property type="match status" value="1"/>
</dbReference>
<proteinExistence type="inferred from homology"/>
<feature type="domain" description="RING-Gid-type" evidence="11">
    <location>
        <begin position="376"/>
        <end position="418"/>
    </location>
</feature>
<dbReference type="InterPro" id="IPR027370">
    <property type="entry name" value="Znf-RING_euk"/>
</dbReference>
<dbReference type="AlphaFoldDB" id="A0A5C3QY29"/>
<dbReference type="PROSITE" id="PS51867">
    <property type="entry name" value="ZF_RING_GID"/>
    <property type="match status" value="1"/>
</dbReference>
<dbReference type="InterPro" id="IPR006595">
    <property type="entry name" value="CTLH_C"/>
</dbReference>
<dbReference type="GO" id="GO:0043161">
    <property type="term" value="P:proteasome-mediated ubiquitin-dependent protein catabolic process"/>
    <property type="evidence" value="ECO:0007669"/>
    <property type="project" value="InterPro"/>
</dbReference>
<evidence type="ECO:0000256" key="2">
    <source>
        <dbReference type="ARBA" id="ARBA00022490"/>
    </source>
</evidence>
<dbReference type="InterPro" id="IPR044063">
    <property type="entry name" value="ZF_RING_GID"/>
</dbReference>